<gene>
    <name evidence="1" type="ORF">BOTBODRAFT_247351</name>
</gene>
<dbReference type="AlphaFoldDB" id="A0A067LTA1"/>
<organism evidence="1 2">
    <name type="scientific">Botryobasidium botryosum (strain FD-172 SS1)</name>
    <dbReference type="NCBI Taxonomy" id="930990"/>
    <lineage>
        <taxon>Eukaryota</taxon>
        <taxon>Fungi</taxon>
        <taxon>Dikarya</taxon>
        <taxon>Basidiomycota</taxon>
        <taxon>Agaricomycotina</taxon>
        <taxon>Agaricomycetes</taxon>
        <taxon>Cantharellales</taxon>
        <taxon>Botryobasidiaceae</taxon>
        <taxon>Botryobasidium</taxon>
    </lineage>
</organism>
<dbReference type="EMBL" id="KL198133">
    <property type="protein sequence ID" value="KDQ06513.1"/>
    <property type="molecule type" value="Genomic_DNA"/>
</dbReference>
<dbReference type="HOGENOM" id="CLU_1635099_0_0_1"/>
<evidence type="ECO:0000313" key="1">
    <source>
        <dbReference type="EMBL" id="KDQ06513.1"/>
    </source>
</evidence>
<keyword evidence="2" id="KW-1185">Reference proteome</keyword>
<sequence length="162" mass="19239">MHPRSGLMDRMRTFQARRVYTLPSLSVADEYPQDTDTWKAQFSSWLSRAGVPLRSAKERDAMIEMANERTTLMEGRMESPHCECVLLAHLDLHWSPDVFHRYIGTSTRPCFICTMHLEAYRGLWFYGLHMARELPLRPWKIPKSWLFVEFENEEVYRALRSR</sequence>
<evidence type="ECO:0000313" key="2">
    <source>
        <dbReference type="Proteomes" id="UP000027195"/>
    </source>
</evidence>
<dbReference type="Pfam" id="PF14441">
    <property type="entry name" value="OTT_1508_deam"/>
    <property type="match status" value="1"/>
</dbReference>
<accession>A0A067LTA1</accession>
<proteinExistence type="predicted"/>
<name>A0A067LTA1_BOTB1</name>
<dbReference type="InterPro" id="IPR027796">
    <property type="entry name" value="OTT_1508_deam-like"/>
</dbReference>
<dbReference type="InParanoid" id="A0A067LTA1"/>
<protein>
    <submittedName>
        <fullName evidence="1">Uncharacterized protein</fullName>
    </submittedName>
</protein>
<reference evidence="2" key="1">
    <citation type="journal article" date="2014" name="Proc. Natl. Acad. Sci. U.S.A.">
        <title>Extensive sampling of basidiomycete genomes demonstrates inadequacy of the white-rot/brown-rot paradigm for wood decay fungi.</title>
        <authorList>
            <person name="Riley R."/>
            <person name="Salamov A.A."/>
            <person name="Brown D.W."/>
            <person name="Nagy L.G."/>
            <person name="Floudas D."/>
            <person name="Held B.W."/>
            <person name="Levasseur A."/>
            <person name="Lombard V."/>
            <person name="Morin E."/>
            <person name="Otillar R."/>
            <person name="Lindquist E.A."/>
            <person name="Sun H."/>
            <person name="LaButti K.M."/>
            <person name="Schmutz J."/>
            <person name="Jabbour D."/>
            <person name="Luo H."/>
            <person name="Baker S.E."/>
            <person name="Pisabarro A.G."/>
            <person name="Walton J.D."/>
            <person name="Blanchette R.A."/>
            <person name="Henrissat B."/>
            <person name="Martin F."/>
            <person name="Cullen D."/>
            <person name="Hibbett D.S."/>
            <person name="Grigoriev I.V."/>
        </authorList>
    </citation>
    <scope>NUCLEOTIDE SEQUENCE [LARGE SCALE GENOMIC DNA]</scope>
    <source>
        <strain evidence="2">FD-172 SS1</strain>
    </source>
</reference>
<dbReference type="Proteomes" id="UP000027195">
    <property type="component" value="Unassembled WGS sequence"/>
</dbReference>